<organism evidence="1 2">
    <name type="scientific">Rhododendron molle</name>
    <name type="common">Chinese azalea</name>
    <name type="synonym">Azalea mollis</name>
    <dbReference type="NCBI Taxonomy" id="49168"/>
    <lineage>
        <taxon>Eukaryota</taxon>
        <taxon>Viridiplantae</taxon>
        <taxon>Streptophyta</taxon>
        <taxon>Embryophyta</taxon>
        <taxon>Tracheophyta</taxon>
        <taxon>Spermatophyta</taxon>
        <taxon>Magnoliopsida</taxon>
        <taxon>eudicotyledons</taxon>
        <taxon>Gunneridae</taxon>
        <taxon>Pentapetalae</taxon>
        <taxon>asterids</taxon>
        <taxon>Ericales</taxon>
        <taxon>Ericaceae</taxon>
        <taxon>Ericoideae</taxon>
        <taxon>Rhodoreae</taxon>
        <taxon>Rhododendron</taxon>
    </lineage>
</organism>
<evidence type="ECO:0000313" key="1">
    <source>
        <dbReference type="EMBL" id="KAI8556577.1"/>
    </source>
</evidence>
<dbReference type="EMBL" id="CM046392">
    <property type="protein sequence ID" value="KAI8556577.1"/>
    <property type="molecule type" value="Genomic_DNA"/>
</dbReference>
<name>A0ACC0NUZ0_RHOML</name>
<proteinExistence type="predicted"/>
<evidence type="ECO:0000313" key="2">
    <source>
        <dbReference type="Proteomes" id="UP001062846"/>
    </source>
</evidence>
<keyword evidence="2" id="KW-1185">Reference proteome</keyword>
<reference evidence="1" key="1">
    <citation type="submission" date="2022-02" db="EMBL/GenBank/DDBJ databases">
        <title>Plant Genome Project.</title>
        <authorList>
            <person name="Zhang R.-G."/>
        </authorList>
    </citation>
    <scope>NUCLEOTIDE SEQUENCE</scope>
    <source>
        <strain evidence="1">AT1</strain>
    </source>
</reference>
<protein>
    <submittedName>
        <fullName evidence="1">Uncharacterized protein</fullName>
    </submittedName>
</protein>
<sequence>MDGPGAANLIFAGLAATTGIIATNVLQMNVYMIWYSRIKSPIGREEEECNHGCIKTTLFLLTWGPLVYFQPF</sequence>
<dbReference type="Proteomes" id="UP001062846">
    <property type="component" value="Chromosome 5"/>
</dbReference>
<comment type="caution">
    <text evidence="1">The sequence shown here is derived from an EMBL/GenBank/DDBJ whole genome shotgun (WGS) entry which is preliminary data.</text>
</comment>
<gene>
    <name evidence="1" type="ORF">RHMOL_Rhmol05G0264900</name>
</gene>
<accession>A0ACC0NUZ0</accession>